<reference evidence="1" key="1">
    <citation type="journal article" date="2019" name="Environ. Microbiol.">
        <title>Fungal ecological strategies reflected in gene transcription - a case study of two litter decomposers.</title>
        <authorList>
            <person name="Barbi F."/>
            <person name="Kohler A."/>
            <person name="Barry K."/>
            <person name="Baskaran P."/>
            <person name="Daum C."/>
            <person name="Fauchery L."/>
            <person name="Ihrmark K."/>
            <person name="Kuo A."/>
            <person name="LaButti K."/>
            <person name="Lipzen A."/>
            <person name="Morin E."/>
            <person name="Grigoriev I.V."/>
            <person name="Henrissat B."/>
            <person name="Lindahl B."/>
            <person name="Martin F."/>
        </authorList>
    </citation>
    <scope>NUCLEOTIDE SEQUENCE</scope>
    <source>
        <strain evidence="1">JB14</strain>
    </source>
</reference>
<evidence type="ECO:0000313" key="1">
    <source>
        <dbReference type="EMBL" id="KAE9394779.1"/>
    </source>
</evidence>
<keyword evidence="2" id="KW-1185">Reference proteome</keyword>
<evidence type="ECO:0000313" key="2">
    <source>
        <dbReference type="Proteomes" id="UP000799118"/>
    </source>
</evidence>
<protein>
    <submittedName>
        <fullName evidence="1">Uncharacterized protein</fullName>
    </submittedName>
</protein>
<accession>A0A6A4H948</accession>
<dbReference type="Proteomes" id="UP000799118">
    <property type="component" value="Unassembled WGS sequence"/>
</dbReference>
<name>A0A6A4H948_9AGAR</name>
<organism evidence="1 2">
    <name type="scientific">Gymnopus androsaceus JB14</name>
    <dbReference type="NCBI Taxonomy" id="1447944"/>
    <lineage>
        <taxon>Eukaryota</taxon>
        <taxon>Fungi</taxon>
        <taxon>Dikarya</taxon>
        <taxon>Basidiomycota</taxon>
        <taxon>Agaricomycotina</taxon>
        <taxon>Agaricomycetes</taxon>
        <taxon>Agaricomycetidae</taxon>
        <taxon>Agaricales</taxon>
        <taxon>Marasmiineae</taxon>
        <taxon>Omphalotaceae</taxon>
        <taxon>Gymnopus</taxon>
    </lineage>
</organism>
<gene>
    <name evidence="1" type="ORF">BT96DRAFT_179176</name>
</gene>
<sequence length="102" mass="11852">MHSLCICILFGFRFMLYSTLLPTVHSFSHAFVFCPSFCFVYITRYIVQLSGLALRCRRHCPLCSLSSWSFGVEGRKERDNLIQPSSSLHRTRRPIHNQQCPP</sequence>
<proteinExistence type="predicted"/>
<dbReference type="EMBL" id="ML769543">
    <property type="protein sequence ID" value="KAE9394779.1"/>
    <property type="molecule type" value="Genomic_DNA"/>
</dbReference>
<dbReference type="AlphaFoldDB" id="A0A6A4H948"/>